<sequence length="309" mass="32586">MPNYYDIVVVGGGPAGLTAAIYARRAEKSVLILEKNGFGGQIAQSPRVENFPGFLSISGAELSDKFFNQALELGAEADLSEVTGLAPTDEGFIVRTEDGDYSAGAVILATGARHRRLGLPREEELSGSGVCYCAVCDGAFYPGRPVAVVGGGDTAVRDALLLSNSCSEVYIIHRRHEFRAEASNVEALRARENVHFVLGARAAELLGEDELRGLVVEDVESGERRTLEVDGLFVAVGHESDNAPFAELAGVDERGWFTAGEDGVSRTPGVFVAGDCRNKRVKQLVTAAGDGAAAATSACGYLDGKAKNF</sequence>
<keyword evidence="5" id="KW-0676">Redox-active center</keyword>
<dbReference type="AlphaFoldDB" id="A0A9D1FFR6"/>
<evidence type="ECO:0000256" key="4">
    <source>
        <dbReference type="ARBA" id="ARBA00023157"/>
    </source>
</evidence>
<keyword evidence="1" id="KW-0285">Flavoprotein</keyword>
<name>A0A9D1FFR6_9FIRM</name>
<dbReference type="Pfam" id="PF07992">
    <property type="entry name" value="Pyr_redox_2"/>
    <property type="match status" value="1"/>
</dbReference>
<dbReference type="InterPro" id="IPR050097">
    <property type="entry name" value="Ferredoxin-NADP_redctase_2"/>
</dbReference>
<dbReference type="GO" id="GO:0016668">
    <property type="term" value="F:oxidoreductase activity, acting on a sulfur group of donors, NAD(P) as acceptor"/>
    <property type="evidence" value="ECO:0007669"/>
    <property type="project" value="UniProtKB-ARBA"/>
</dbReference>
<dbReference type="EMBL" id="DVJK01000234">
    <property type="protein sequence ID" value="HIS67531.1"/>
    <property type="molecule type" value="Genomic_DNA"/>
</dbReference>
<evidence type="ECO:0000259" key="6">
    <source>
        <dbReference type="Pfam" id="PF07992"/>
    </source>
</evidence>
<evidence type="ECO:0000256" key="5">
    <source>
        <dbReference type="ARBA" id="ARBA00023284"/>
    </source>
</evidence>
<evidence type="ECO:0000256" key="3">
    <source>
        <dbReference type="ARBA" id="ARBA00023002"/>
    </source>
</evidence>
<keyword evidence="2" id="KW-0274">FAD</keyword>
<dbReference type="InterPro" id="IPR008255">
    <property type="entry name" value="Pyr_nucl-diS_OxRdtase_2_AS"/>
</dbReference>
<reference evidence="7" key="2">
    <citation type="journal article" date="2021" name="PeerJ">
        <title>Extensive microbial diversity within the chicken gut microbiome revealed by metagenomics and culture.</title>
        <authorList>
            <person name="Gilroy R."/>
            <person name="Ravi A."/>
            <person name="Getino M."/>
            <person name="Pursley I."/>
            <person name="Horton D.L."/>
            <person name="Alikhan N.F."/>
            <person name="Baker D."/>
            <person name="Gharbi K."/>
            <person name="Hall N."/>
            <person name="Watson M."/>
            <person name="Adriaenssens E.M."/>
            <person name="Foster-Nyarko E."/>
            <person name="Jarju S."/>
            <person name="Secka A."/>
            <person name="Antonio M."/>
            <person name="Oren A."/>
            <person name="Chaudhuri R.R."/>
            <person name="La Ragione R."/>
            <person name="Hildebrand F."/>
            <person name="Pallen M.J."/>
        </authorList>
    </citation>
    <scope>NUCLEOTIDE SEQUENCE</scope>
    <source>
        <strain evidence="7">ChiHjej10B9-9673</strain>
    </source>
</reference>
<dbReference type="PRINTS" id="PR00469">
    <property type="entry name" value="PNDRDTASEII"/>
</dbReference>
<dbReference type="PRINTS" id="PR00368">
    <property type="entry name" value="FADPNR"/>
</dbReference>
<dbReference type="PROSITE" id="PS00573">
    <property type="entry name" value="PYRIDINE_REDOX_2"/>
    <property type="match status" value="1"/>
</dbReference>
<dbReference type="SUPFAM" id="SSF51905">
    <property type="entry name" value="FAD/NAD(P)-binding domain"/>
    <property type="match status" value="1"/>
</dbReference>
<dbReference type="PANTHER" id="PTHR48105">
    <property type="entry name" value="THIOREDOXIN REDUCTASE 1-RELATED-RELATED"/>
    <property type="match status" value="1"/>
</dbReference>
<keyword evidence="4" id="KW-1015">Disulfide bond</keyword>
<dbReference type="InterPro" id="IPR036188">
    <property type="entry name" value="FAD/NAD-bd_sf"/>
</dbReference>
<protein>
    <submittedName>
        <fullName evidence="7">FAD-dependent oxidoreductase</fullName>
    </submittedName>
</protein>
<evidence type="ECO:0000313" key="8">
    <source>
        <dbReference type="Proteomes" id="UP000824001"/>
    </source>
</evidence>
<evidence type="ECO:0000313" key="7">
    <source>
        <dbReference type="EMBL" id="HIS67531.1"/>
    </source>
</evidence>
<feature type="domain" description="FAD/NAD(P)-binding" evidence="6">
    <location>
        <begin position="5"/>
        <end position="291"/>
    </location>
</feature>
<evidence type="ECO:0000256" key="1">
    <source>
        <dbReference type="ARBA" id="ARBA00022630"/>
    </source>
</evidence>
<accession>A0A9D1FFR6</accession>
<gene>
    <name evidence="7" type="ORF">IAC18_08190</name>
</gene>
<proteinExistence type="predicted"/>
<keyword evidence="3" id="KW-0560">Oxidoreductase</keyword>
<reference evidence="7" key="1">
    <citation type="submission" date="2020-10" db="EMBL/GenBank/DDBJ databases">
        <authorList>
            <person name="Gilroy R."/>
        </authorList>
    </citation>
    <scope>NUCLEOTIDE SEQUENCE</scope>
    <source>
        <strain evidence="7">ChiHjej10B9-9673</strain>
    </source>
</reference>
<evidence type="ECO:0000256" key="2">
    <source>
        <dbReference type="ARBA" id="ARBA00022827"/>
    </source>
</evidence>
<dbReference type="Gene3D" id="3.50.50.60">
    <property type="entry name" value="FAD/NAD(P)-binding domain"/>
    <property type="match status" value="2"/>
</dbReference>
<comment type="caution">
    <text evidence="7">The sequence shown here is derived from an EMBL/GenBank/DDBJ whole genome shotgun (WGS) entry which is preliminary data.</text>
</comment>
<dbReference type="Proteomes" id="UP000824001">
    <property type="component" value="Unassembled WGS sequence"/>
</dbReference>
<dbReference type="InterPro" id="IPR023753">
    <property type="entry name" value="FAD/NAD-binding_dom"/>
</dbReference>
<organism evidence="7 8">
    <name type="scientific">Candidatus Scatomorpha merdipullorum</name>
    <dbReference type="NCBI Taxonomy" id="2840927"/>
    <lineage>
        <taxon>Bacteria</taxon>
        <taxon>Bacillati</taxon>
        <taxon>Bacillota</taxon>
        <taxon>Clostridia</taxon>
        <taxon>Eubacteriales</taxon>
        <taxon>Candidatus Scatomorpha</taxon>
    </lineage>
</organism>